<evidence type="ECO:0000313" key="3">
    <source>
        <dbReference type="Proteomes" id="UP001107558"/>
    </source>
</evidence>
<dbReference type="AlphaFoldDB" id="A0A9J6BWP1"/>
<dbReference type="OrthoDB" id="551053at2759"/>
<feature type="coiled-coil region" evidence="1">
    <location>
        <begin position="37"/>
        <end position="78"/>
    </location>
</feature>
<keyword evidence="1" id="KW-0175">Coiled coil</keyword>
<dbReference type="EMBL" id="JADBJN010000002">
    <property type="protein sequence ID" value="KAG5674308.1"/>
    <property type="molecule type" value="Genomic_DNA"/>
</dbReference>
<sequence>MTENKEDVENDKLTDQNAIMDSDVNLDRSIEEIFHLLNNYEKLVIAIQQEAKNCQVENRELKNNLLAIIQENKKLRENDCDEDQLAKFRAEHIEVADKIFHNLRNQMELCVREKEMYENLWKRTSSVLEQEIPRNSIAKLKTEHMMETKQLRKDLIEAHSECKREKEINAKQQELIKEMLQKLETIQSENKALHDENTALVEHLKMLETSKMEIERLLDESNELNKEQMKKSTESFEKMQETIRVAEFAMAEAQHLMDEKKRIEDEYNHLAETIGSVIEQASERMDKEREEMQKNHNEEIQRYKTEIERLKHEAELERERTTSAMHQATAVKERLQSTDKTKECLGKDLVETLKRLELADKEIVKLKKSLDIETEQRKQCQYETEKLRSVIEHNRKLNLKWKNIMLDITKQVQEKIKNLMIENYELKASSRRTL</sequence>
<name>A0A9J6BWP1_POLVA</name>
<comment type="caution">
    <text evidence="2">The sequence shown here is derived from an EMBL/GenBank/DDBJ whole genome shotgun (WGS) entry which is preliminary data.</text>
</comment>
<organism evidence="2 3">
    <name type="scientific">Polypedilum vanderplanki</name>
    <name type="common">Sleeping chironomid midge</name>
    <dbReference type="NCBI Taxonomy" id="319348"/>
    <lineage>
        <taxon>Eukaryota</taxon>
        <taxon>Metazoa</taxon>
        <taxon>Ecdysozoa</taxon>
        <taxon>Arthropoda</taxon>
        <taxon>Hexapoda</taxon>
        <taxon>Insecta</taxon>
        <taxon>Pterygota</taxon>
        <taxon>Neoptera</taxon>
        <taxon>Endopterygota</taxon>
        <taxon>Diptera</taxon>
        <taxon>Nematocera</taxon>
        <taxon>Chironomoidea</taxon>
        <taxon>Chironomidae</taxon>
        <taxon>Chironominae</taxon>
        <taxon>Polypedilum</taxon>
        <taxon>Polypedilum</taxon>
    </lineage>
</organism>
<evidence type="ECO:0000256" key="1">
    <source>
        <dbReference type="SAM" id="Coils"/>
    </source>
</evidence>
<reference evidence="2" key="1">
    <citation type="submission" date="2021-03" db="EMBL/GenBank/DDBJ databases">
        <title>Chromosome level genome of the anhydrobiotic midge Polypedilum vanderplanki.</title>
        <authorList>
            <person name="Yoshida Y."/>
            <person name="Kikawada T."/>
            <person name="Gusev O."/>
        </authorList>
    </citation>
    <scope>NUCLEOTIDE SEQUENCE</scope>
    <source>
        <strain evidence="2">NIAS01</strain>
        <tissue evidence="2">Whole body or cell culture</tissue>
    </source>
</reference>
<dbReference type="Proteomes" id="UP001107558">
    <property type="component" value="Chromosome 2"/>
</dbReference>
<feature type="coiled-coil region" evidence="1">
    <location>
        <begin position="169"/>
        <end position="320"/>
    </location>
</feature>
<gene>
    <name evidence="2" type="ORF">PVAND_004286</name>
</gene>
<proteinExistence type="predicted"/>
<accession>A0A9J6BWP1</accession>
<protein>
    <submittedName>
        <fullName evidence="2">Uncharacterized protein</fullName>
    </submittedName>
</protein>
<keyword evidence="3" id="KW-1185">Reference proteome</keyword>
<evidence type="ECO:0000313" key="2">
    <source>
        <dbReference type="EMBL" id="KAG5674308.1"/>
    </source>
</evidence>